<dbReference type="InterPro" id="IPR017850">
    <property type="entry name" value="Alkaline_phosphatase_core_sf"/>
</dbReference>
<gene>
    <name evidence="6" type="ORF">PAF17_14310</name>
</gene>
<dbReference type="EMBL" id="JAQBIE010000019">
    <property type="protein sequence ID" value="MDB6178669.1"/>
    <property type="molecule type" value="Genomic_DNA"/>
</dbReference>
<dbReference type="RefSeq" id="WP_271889785.1">
    <property type="nucleotide sequence ID" value="NZ_JAQBIE010000019.1"/>
</dbReference>
<proteinExistence type="inferred from homology"/>
<dbReference type="SUPFAM" id="SSF53649">
    <property type="entry name" value="Alkaline phosphatase-like"/>
    <property type="match status" value="1"/>
</dbReference>
<dbReference type="InterPro" id="IPR024607">
    <property type="entry name" value="Sulfatase_CS"/>
</dbReference>
<keyword evidence="4" id="KW-0106">Calcium</keyword>
<evidence type="ECO:0000256" key="3">
    <source>
        <dbReference type="ARBA" id="ARBA00022801"/>
    </source>
</evidence>
<dbReference type="InterPro" id="IPR000917">
    <property type="entry name" value="Sulfatase_N"/>
</dbReference>
<dbReference type="CDD" id="cd16025">
    <property type="entry name" value="PAS_like"/>
    <property type="match status" value="1"/>
</dbReference>
<feature type="domain" description="Sulfatase N-terminal" evidence="5">
    <location>
        <begin position="38"/>
        <end position="449"/>
    </location>
</feature>
<comment type="similarity">
    <text evidence="1">Belongs to the sulfatase family.</text>
</comment>
<dbReference type="InterPro" id="IPR050738">
    <property type="entry name" value="Sulfatase"/>
</dbReference>
<protein>
    <submittedName>
        <fullName evidence="6">Arylsulfatase</fullName>
    </submittedName>
</protein>
<evidence type="ECO:0000259" key="5">
    <source>
        <dbReference type="Pfam" id="PF00884"/>
    </source>
</evidence>
<name>A0ABT4ZHD3_9RHOB</name>
<dbReference type="PANTHER" id="PTHR42693">
    <property type="entry name" value="ARYLSULFATASE FAMILY MEMBER"/>
    <property type="match status" value="1"/>
</dbReference>
<comment type="caution">
    <text evidence="6">The sequence shown here is derived from an EMBL/GenBank/DDBJ whole genome shotgun (WGS) entry which is preliminary data.</text>
</comment>
<keyword evidence="2" id="KW-0479">Metal-binding</keyword>
<sequence length="755" mass="85354">MSITHNNTHELFKGYVGRTYKDSTPWWPEPQSPDEDSPNVLVILFDDMGFGSLGCFGSEIDTPNIDALAQGGLRYNNFHTTALCSPTRASLLTGRDHHAVGMSIIANADSGFPSKRGAIRQNAGTIAEMLSGEGYSTYAIGKWHLAPVDQTSAVGPFDQWPLGRGFSKYYGFLEALSDQFRPALVRDNQHVEPPRKPDEGYTLNEDLVDNACQFLTDHVSLAPKKPFFMYFAPGAMHSPHQAPQEFLDKYKGRFDAGWDKVREQRLARQIEMGIVPKGTGLVPRNEGVEPWDSLSDDQKKLYCKFEEAYAAFLDHTDKELGRLFAHLEALGKKDNTIIFLLSDNGASQEGQIHGSTSTTFYENMDAEPFDFNLERLDNIGTKRAKNNYPIGWAQVENTPLRRYKQNTHAGGVQDPMIVHWPKGIKEQGGVRNQFHHVMDIVPTILEAAGTEAPSMIRGVPQMNIHGTSMLYSFNDKDQPTHKRTQVFEMFGHRAIWHDGWKAVAYHKRYSDYDDDQWELYHVAEDFAEQNDLAHKEPDRLRKMIELWWAEAGRYDILPLDDRGFAERRAMARPRKDSPRIQQEYVFYPGMTNIPGGAVPFTMDRSYQIDARVRISENGEGVILACGGLCGGYSLYVKDGKIVHDYNFYEQMLRTEAPVPDQDDWLDIRYRFEKTGICKGIGHLSVNGQELSQIDIPETYKYFMEWEGLSLGRDAGSQVSPAYAEQGAFPFAGDIDHVRITLGTDIAGPHDYESQD</sequence>
<keyword evidence="7" id="KW-1185">Reference proteome</keyword>
<dbReference type="PROSITE" id="PS00523">
    <property type="entry name" value="SULFATASE_1"/>
    <property type="match status" value="1"/>
</dbReference>
<dbReference type="Pfam" id="PF00884">
    <property type="entry name" value="Sulfatase"/>
    <property type="match status" value="1"/>
</dbReference>
<dbReference type="PROSITE" id="PS00149">
    <property type="entry name" value="SULFATASE_2"/>
    <property type="match status" value="1"/>
</dbReference>
<dbReference type="Gene3D" id="3.30.1120.10">
    <property type="match status" value="1"/>
</dbReference>
<evidence type="ECO:0000256" key="1">
    <source>
        <dbReference type="ARBA" id="ARBA00008779"/>
    </source>
</evidence>
<dbReference type="Gene3D" id="3.40.720.10">
    <property type="entry name" value="Alkaline Phosphatase, subunit A"/>
    <property type="match status" value="1"/>
</dbReference>
<evidence type="ECO:0000313" key="7">
    <source>
        <dbReference type="Proteomes" id="UP001165641"/>
    </source>
</evidence>
<accession>A0ABT4ZHD3</accession>
<dbReference type="Proteomes" id="UP001165641">
    <property type="component" value="Unassembled WGS sequence"/>
</dbReference>
<keyword evidence="3" id="KW-0378">Hydrolase</keyword>
<reference evidence="6" key="1">
    <citation type="submission" date="2022-12" db="EMBL/GenBank/DDBJ databases">
        <title>Paracoccus onchidii sp. nov., isolated from a marine invertebrate from the South China Sea.</title>
        <authorList>
            <person name="Xu S."/>
            <person name="Liu Z."/>
            <person name="Xu Y."/>
        </authorList>
    </citation>
    <scope>NUCLEOTIDE SEQUENCE</scope>
    <source>
        <strain evidence="6">Z330</strain>
    </source>
</reference>
<evidence type="ECO:0000256" key="2">
    <source>
        <dbReference type="ARBA" id="ARBA00022723"/>
    </source>
</evidence>
<evidence type="ECO:0000256" key="4">
    <source>
        <dbReference type="ARBA" id="ARBA00022837"/>
    </source>
</evidence>
<evidence type="ECO:0000313" key="6">
    <source>
        <dbReference type="EMBL" id="MDB6178669.1"/>
    </source>
</evidence>
<organism evidence="6 7">
    <name type="scientific">Paracoccus onchidii</name>
    <dbReference type="NCBI Taxonomy" id="3017813"/>
    <lineage>
        <taxon>Bacteria</taxon>
        <taxon>Pseudomonadati</taxon>
        <taxon>Pseudomonadota</taxon>
        <taxon>Alphaproteobacteria</taxon>
        <taxon>Rhodobacterales</taxon>
        <taxon>Paracoccaceae</taxon>
        <taxon>Paracoccus</taxon>
    </lineage>
</organism>